<evidence type="ECO:0000313" key="2">
    <source>
        <dbReference type="Proteomes" id="UP000183832"/>
    </source>
</evidence>
<accession>A0A1J1J7L8</accession>
<dbReference type="EMBL" id="CVRI01000075">
    <property type="protein sequence ID" value="CRL08384.1"/>
    <property type="molecule type" value="Genomic_DNA"/>
</dbReference>
<protein>
    <submittedName>
        <fullName evidence="1">CLUMA_CG021554, isoform A</fullName>
    </submittedName>
</protein>
<name>A0A1J1J7L8_9DIPT</name>
<dbReference type="Proteomes" id="UP000183832">
    <property type="component" value="Unassembled WGS sequence"/>
</dbReference>
<gene>
    <name evidence="1" type="ORF">CLUMA_CG021554</name>
</gene>
<sequence length="61" mass="7375">MKKEKTNLTNRMMSEEDCDICCVKLSTRRRHMIRDVLKLRLLYLMLKFNLKLQKSSEILKS</sequence>
<reference evidence="1 2" key="1">
    <citation type="submission" date="2015-04" db="EMBL/GenBank/DDBJ databases">
        <authorList>
            <person name="Syromyatnikov M.Y."/>
            <person name="Popov V.N."/>
        </authorList>
    </citation>
    <scope>NUCLEOTIDE SEQUENCE [LARGE SCALE GENOMIC DNA]</scope>
</reference>
<organism evidence="1 2">
    <name type="scientific">Clunio marinus</name>
    <dbReference type="NCBI Taxonomy" id="568069"/>
    <lineage>
        <taxon>Eukaryota</taxon>
        <taxon>Metazoa</taxon>
        <taxon>Ecdysozoa</taxon>
        <taxon>Arthropoda</taxon>
        <taxon>Hexapoda</taxon>
        <taxon>Insecta</taxon>
        <taxon>Pterygota</taxon>
        <taxon>Neoptera</taxon>
        <taxon>Endopterygota</taxon>
        <taxon>Diptera</taxon>
        <taxon>Nematocera</taxon>
        <taxon>Chironomoidea</taxon>
        <taxon>Chironomidae</taxon>
        <taxon>Clunio</taxon>
    </lineage>
</organism>
<evidence type="ECO:0000313" key="1">
    <source>
        <dbReference type="EMBL" id="CRL08384.1"/>
    </source>
</evidence>
<keyword evidence="2" id="KW-1185">Reference proteome</keyword>
<proteinExistence type="predicted"/>
<dbReference type="AlphaFoldDB" id="A0A1J1J7L8"/>